<reference evidence="1" key="1">
    <citation type="submission" date="2009-04" db="EMBL/GenBank/DDBJ databases">
        <authorList>
            <person name="Weinstock G."/>
            <person name="Sodergren E."/>
            <person name="Clifton S."/>
            <person name="Fulton L."/>
            <person name="Fulton B."/>
            <person name="Courtney L."/>
            <person name="Fronick C."/>
            <person name="Harrison M."/>
            <person name="Strong C."/>
            <person name="Farmer C."/>
            <person name="Delahaunty K."/>
            <person name="Markovic C."/>
            <person name="Hall O."/>
            <person name="Minx P."/>
            <person name="Tomlinson C."/>
            <person name="Mitreva M."/>
            <person name="Nelson J."/>
            <person name="Hou S."/>
            <person name="Wollam A."/>
            <person name="Pepin K.H."/>
            <person name="Johnson M."/>
            <person name="Bhonagiri V."/>
            <person name="Nash W.E."/>
            <person name="Warren W."/>
            <person name="Chinwalla A."/>
            <person name="Mardis E.R."/>
            <person name="Wilson R.K."/>
        </authorList>
    </citation>
    <scope>NUCLEOTIDE SEQUENCE [LARGE SCALE GENOMIC DNA]</scope>
    <source>
        <strain evidence="1">ATCC 51147</strain>
    </source>
</reference>
<keyword evidence="2" id="KW-1185">Reference proteome</keyword>
<evidence type="ECO:0000313" key="2">
    <source>
        <dbReference type="Proteomes" id="UP000003009"/>
    </source>
</evidence>
<sequence length="62" mass="6635">MPDLRTGHVRLSGGVAVCGAAEISFGPASPLSCPAKTKTGRIYPSLLQNTPFRQPENRYFTA</sequence>
<dbReference type="EMBL" id="ACJW02000002">
    <property type="protein sequence ID" value="EEP69498.1"/>
    <property type="molecule type" value="Genomic_DNA"/>
</dbReference>
<dbReference type="Proteomes" id="UP000003009">
    <property type="component" value="Unassembled WGS sequence"/>
</dbReference>
<protein>
    <submittedName>
        <fullName evidence="1">Uncharacterized protein</fullName>
    </submittedName>
</protein>
<proteinExistence type="predicted"/>
<accession>C4GGZ3</accession>
<gene>
    <name evidence="1" type="ORF">GCWU000324_01412</name>
</gene>
<name>C4GGZ3_9NEIS</name>
<organism evidence="1 2">
    <name type="scientific">Kingella oralis ATCC 51147</name>
    <dbReference type="NCBI Taxonomy" id="629741"/>
    <lineage>
        <taxon>Bacteria</taxon>
        <taxon>Pseudomonadati</taxon>
        <taxon>Pseudomonadota</taxon>
        <taxon>Betaproteobacteria</taxon>
        <taxon>Neisseriales</taxon>
        <taxon>Neisseriaceae</taxon>
        <taxon>Kingella</taxon>
    </lineage>
</organism>
<comment type="caution">
    <text evidence="1">The sequence shown here is derived from an EMBL/GenBank/DDBJ whole genome shotgun (WGS) entry which is preliminary data.</text>
</comment>
<evidence type="ECO:0000313" key="1">
    <source>
        <dbReference type="EMBL" id="EEP69498.1"/>
    </source>
</evidence>
<dbReference type="STRING" id="629741.GCWU000324_01412"/>
<dbReference type="AlphaFoldDB" id="C4GGZ3"/>
<dbReference type="HOGENOM" id="CLU_2898224_0_0_4"/>